<reference evidence="3 4" key="1">
    <citation type="submission" date="2019-07" db="EMBL/GenBank/DDBJ databases">
        <title>Chromosome genome assembly for large yellow croaker.</title>
        <authorList>
            <person name="Xiao S."/>
        </authorList>
    </citation>
    <scope>NUCLEOTIDE SEQUENCE [LARGE SCALE GENOMIC DNA]</scope>
    <source>
        <strain evidence="3">JMULYC20181020</strain>
        <tissue evidence="3">Muscle</tissue>
    </source>
</reference>
<keyword evidence="1" id="KW-1133">Transmembrane helix</keyword>
<accession>A0A6G0IJU2</accession>
<dbReference type="EMBL" id="REGW02000009">
    <property type="protein sequence ID" value="KAE8291785.1"/>
    <property type="molecule type" value="Genomic_DNA"/>
</dbReference>
<gene>
    <name evidence="3" type="ORF">D5F01_LYC09146</name>
</gene>
<keyword evidence="1" id="KW-0812">Transmembrane</keyword>
<keyword evidence="1" id="KW-0472">Membrane</keyword>
<dbReference type="Pfam" id="PF13843">
    <property type="entry name" value="DDE_Tnp_1_7"/>
    <property type="match status" value="1"/>
</dbReference>
<dbReference type="AlphaFoldDB" id="A0A6G0IJU2"/>
<proteinExistence type="predicted"/>
<organism evidence="3 4">
    <name type="scientific">Larimichthys crocea</name>
    <name type="common">Large yellow croaker</name>
    <name type="synonym">Pseudosciaena crocea</name>
    <dbReference type="NCBI Taxonomy" id="215358"/>
    <lineage>
        <taxon>Eukaryota</taxon>
        <taxon>Metazoa</taxon>
        <taxon>Chordata</taxon>
        <taxon>Craniata</taxon>
        <taxon>Vertebrata</taxon>
        <taxon>Euteleostomi</taxon>
        <taxon>Actinopterygii</taxon>
        <taxon>Neopterygii</taxon>
        <taxon>Teleostei</taxon>
        <taxon>Neoteleostei</taxon>
        <taxon>Acanthomorphata</taxon>
        <taxon>Eupercaria</taxon>
        <taxon>Sciaenidae</taxon>
        <taxon>Larimichthys</taxon>
    </lineage>
</organism>
<evidence type="ECO:0000313" key="3">
    <source>
        <dbReference type="EMBL" id="KAE8291785.1"/>
    </source>
</evidence>
<evidence type="ECO:0000259" key="2">
    <source>
        <dbReference type="Pfam" id="PF13843"/>
    </source>
</evidence>
<feature type="domain" description="PiggyBac transposable element-derived protein" evidence="2">
    <location>
        <begin position="2"/>
        <end position="285"/>
    </location>
</feature>
<sequence>MVADVMSRNRFQNLLATLHFIDNTDVSNRQAEDKCWKIRPWLDMFRKQCLDITPEEHNSIDEQMVSFRGTHSPIRQYVKGKPHPWGLKIWSRCSASGILCDFAVYEGGTSKKSSLGDVVVKLCETLPSDHNYKVFADNLFSSAPLVLNLLQQKIYFVGTLHANRVAACQLEDEKSLAKRGRGSVDSRVEKEESMVIVKWYDNKSVILISSYCGVEPQDNAQRWSKADKAFVEVSRPHIVKQYNTFMGRVDLLDACIARCKYHMRSRRWYICLFWHTIMLGLVNAWLIYRRDCKLLGVQNTLKQRRFQAEVATSLILWQAQRGRPSLSATSPPPPLPKRIRVGVPDDVRTDQVAHWPVKHDKRGRCKLCKINATTTLCEKCDVRLCFTEERNCFKLYHLA</sequence>
<dbReference type="InterPro" id="IPR029526">
    <property type="entry name" value="PGBD"/>
</dbReference>
<keyword evidence="4" id="KW-1185">Reference proteome</keyword>
<dbReference type="Proteomes" id="UP000424527">
    <property type="component" value="Unassembled WGS sequence"/>
</dbReference>
<comment type="caution">
    <text evidence="3">The sequence shown here is derived from an EMBL/GenBank/DDBJ whole genome shotgun (WGS) entry which is preliminary data.</text>
</comment>
<dbReference type="PANTHER" id="PTHR47272:SF1">
    <property type="entry name" value="PIGGYBAC TRANSPOSABLE ELEMENT-DERIVED PROTEIN 3-LIKE"/>
    <property type="match status" value="1"/>
</dbReference>
<name>A0A6G0IJU2_LARCR</name>
<dbReference type="PANTHER" id="PTHR47272">
    <property type="entry name" value="DDE_TNP_1_7 DOMAIN-CONTAINING PROTEIN"/>
    <property type="match status" value="1"/>
</dbReference>
<evidence type="ECO:0000256" key="1">
    <source>
        <dbReference type="SAM" id="Phobius"/>
    </source>
</evidence>
<feature type="transmembrane region" description="Helical" evidence="1">
    <location>
        <begin position="268"/>
        <end position="288"/>
    </location>
</feature>
<protein>
    <recommendedName>
        <fullName evidence="2">PiggyBac transposable element-derived protein domain-containing protein</fullName>
    </recommendedName>
</protein>
<evidence type="ECO:0000313" key="4">
    <source>
        <dbReference type="Proteomes" id="UP000424527"/>
    </source>
</evidence>